<accession>A0A853G052</accession>
<name>A0A853G052_9BURK</name>
<comment type="caution">
    <text evidence="2">The sequence shown here is derived from an EMBL/GenBank/DDBJ whole genome shotgun (WGS) entry which is preliminary data.</text>
</comment>
<evidence type="ECO:0000256" key="1">
    <source>
        <dbReference type="SAM" id="Phobius"/>
    </source>
</evidence>
<dbReference type="RefSeq" id="WP_180153749.1">
    <property type="nucleotide sequence ID" value="NZ_JACCEM010000002.1"/>
</dbReference>
<feature type="transmembrane region" description="Helical" evidence="1">
    <location>
        <begin position="106"/>
        <end position="130"/>
    </location>
</feature>
<feature type="transmembrane region" description="Helical" evidence="1">
    <location>
        <begin position="6"/>
        <end position="34"/>
    </location>
</feature>
<evidence type="ECO:0000313" key="3">
    <source>
        <dbReference type="Proteomes" id="UP000559809"/>
    </source>
</evidence>
<organism evidence="2 3">
    <name type="scientific">Parapusillimonas granuli</name>
    <dbReference type="NCBI Taxonomy" id="380911"/>
    <lineage>
        <taxon>Bacteria</taxon>
        <taxon>Pseudomonadati</taxon>
        <taxon>Pseudomonadota</taxon>
        <taxon>Betaproteobacteria</taxon>
        <taxon>Burkholderiales</taxon>
        <taxon>Alcaligenaceae</taxon>
        <taxon>Parapusillimonas</taxon>
    </lineage>
</organism>
<proteinExistence type="predicted"/>
<keyword evidence="1" id="KW-0472">Membrane</keyword>
<keyword evidence="1" id="KW-1133">Transmembrane helix</keyword>
<keyword evidence="1" id="KW-0812">Transmembrane</keyword>
<sequence length="131" mass="14955">MFDAFLFYALPFSFTLLVACALASIVSLAVLVLFRLRETNQALRHPYLDQRPWERYPLSIKAAILLDYFLRLAFPKSGFWIAGQANHLLRHVRPADVPTRIKWPLVGLWAGCFVGLAAMVVLWIIVLITLE</sequence>
<protein>
    <submittedName>
        <fullName evidence="2">Uncharacterized protein</fullName>
    </submittedName>
</protein>
<keyword evidence="3" id="KW-1185">Reference proteome</keyword>
<gene>
    <name evidence="2" type="ORF">H0A72_03860</name>
</gene>
<dbReference type="EMBL" id="JACCEM010000002">
    <property type="protein sequence ID" value="NYT48440.1"/>
    <property type="molecule type" value="Genomic_DNA"/>
</dbReference>
<reference evidence="2 3" key="1">
    <citation type="submission" date="2020-07" db="EMBL/GenBank/DDBJ databases">
        <title>Taxonomic revisions and descriptions of new bacterial species based on genomic comparisons in the high-G+C-content subgroup of the family Alcaligenaceae.</title>
        <authorList>
            <person name="Szabo A."/>
            <person name="Felfoldi T."/>
        </authorList>
    </citation>
    <scope>NUCLEOTIDE SEQUENCE [LARGE SCALE GENOMIC DNA]</scope>
    <source>
        <strain evidence="2 3">LMG 24012</strain>
    </source>
</reference>
<evidence type="ECO:0000313" key="2">
    <source>
        <dbReference type="EMBL" id="NYT48440.1"/>
    </source>
</evidence>
<dbReference type="AlphaFoldDB" id="A0A853G052"/>
<dbReference type="Proteomes" id="UP000559809">
    <property type="component" value="Unassembled WGS sequence"/>
</dbReference>